<feature type="chain" id="PRO_5014501855" evidence="2">
    <location>
        <begin position="22"/>
        <end position="190"/>
    </location>
</feature>
<evidence type="ECO:0000313" key="3">
    <source>
        <dbReference type="EMBL" id="CDU16358.1"/>
    </source>
</evidence>
<keyword evidence="1" id="KW-1133">Transmembrane helix</keyword>
<dbReference type="Proteomes" id="UP000072904">
    <property type="component" value="Chromosome 3"/>
</dbReference>
<evidence type="ECO:0000256" key="1">
    <source>
        <dbReference type="SAM" id="Phobius"/>
    </source>
</evidence>
<dbReference type="GeneID" id="3790795"/>
<dbReference type="KEGG" id="pyo:PY17X_0317400"/>
<reference evidence="4" key="4">
    <citation type="submission" date="2019-05" db="EMBL/GenBank/DDBJ databases">
        <authorList>
            <consortium name="Pathogen Informatics"/>
        </authorList>
    </citation>
    <scope>NUCLEOTIDE SEQUENCE</scope>
    <source>
        <strain evidence="4">17X</strain>
    </source>
</reference>
<gene>
    <name evidence="4" type="ORF">PY17X_0317400</name>
    <name evidence="3" type="ORF">PYYM_0317300</name>
</gene>
<feature type="signal peptide" evidence="2">
    <location>
        <begin position="1"/>
        <end position="21"/>
    </location>
</feature>
<name>A0A077Y0L0_PLAYE</name>
<reference evidence="3" key="2">
    <citation type="submission" date="2014-05" db="EMBL/GenBank/DDBJ databases">
        <authorList>
            <person name="Aslett A.Martin."/>
            <person name="De Silva Nishadi"/>
        </authorList>
    </citation>
    <scope>NUCLEOTIDE SEQUENCE</scope>
    <source>
        <strain evidence="3">YM</strain>
    </source>
</reference>
<dbReference type="Pfam" id="PF09592">
    <property type="entry name" value="DUF2031"/>
    <property type="match status" value="1"/>
</dbReference>
<dbReference type="EMBL" id="LM993657">
    <property type="protein sequence ID" value="VTZ72673.1"/>
    <property type="molecule type" value="Genomic_DNA"/>
</dbReference>
<accession>A0A077Y0L0</accession>
<keyword evidence="1" id="KW-0472">Membrane</keyword>
<dbReference type="InterPro" id="IPR006484">
    <property type="entry name" value="PYST_B"/>
</dbReference>
<reference evidence="5 6" key="1">
    <citation type="journal article" date="2014" name="BMC Biol.">
        <title>A comprehensive evaluation of rodent malaria parasite genomes and gene expression.</title>
        <authorList>
            <person name="Otto T.D."/>
            <person name="Bohme U."/>
            <person name="Jackson A.P."/>
            <person name="Hunt M."/>
            <person name="Franke-Fayard B."/>
            <person name="Hoeijmakers W.A."/>
            <person name="Religa A.A."/>
            <person name="Robertson L."/>
            <person name="Sanders M."/>
            <person name="Ogun S.A."/>
            <person name="Cunningham D."/>
            <person name="Erhart A."/>
            <person name="Billker O."/>
            <person name="Khan S.M."/>
            <person name="Stunnenberg H.G."/>
            <person name="Langhorne J."/>
            <person name="Holder A.A."/>
            <person name="Waters A.P."/>
            <person name="Newbold C.I."/>
            <person name="Pain A."/>
            <person name="Berriman M."/>
            <person name="Janse C.J."/>
        </authorList>
    </citation>
    <scope>NUCLEOTIDE SEQUENCE [LARGE SCALE GENOMIC DNA]</scope>
    <source>
        <strain evidence="4 5">17X</strain>
        <strain evidence="3 6">YM</strain>
    </source>
</reference>
<evidence type="ECO:0000313" key="6">
    <source>
        <dbReference type="Proteomes" id="UP000072904"/>
    </source>
</evidence>
<dbReference type="EMBL" id="LK934631">
    <property type="protein sequence ID" value="CDU16358.1"/>
    <property type="molecule type" value="Genomic_DNA"/>
</dbReference>
<dbReference type="VEuPathDB" id="PlasmoDB:PYYM_0317300"/>
<protein>
    <submittedName>
        <fullName evidence="3">Fam-b protein</fullName>
    </submittedName>
</protein>
<dbReference type="VEuPathDB" id="PlasmoDB:PY17X_0317400"/>
<organism evidence="3 6">
    <name type="scientific">Plasmodium yoelii</name>
    <dbReference type="NCBI Taxonomy" id="5861"/>
    <lineage>
        <taxon>Eukaryota</taxon>
        <taxon>Sar</taxon>
        <taxon>Alveolata</taxon>
        <taxon>Apicomplexa</taxon>
        <taxon>Aconoidasida</taxon>
        <taxon>Haemosporida</taxon>
        <taxon>Plasmodiidae</taxon>
        <taxon>Plasmodium</taxon>
        <taxon>Plasmodium (Vinckeia)</taxon>
    </lineage>
</organism>
<dbReference type="OrthoDB" id="10472338at2759"/>
<evidence type="ECO:0000313" key="4">
    <source>
        <dbReference type="EMBL" id="VTZ72673.1"/>
    </source>
</evidence>
<evidence type="ECO:0000313" key="5">
    <source>
        <dbReference type="Proteomes" id="UP000072874"/>
    </source>
</evidence>
<feature type="transmembrane region" description="Helical" evidence="1">
    <location>
        <begin position="150"/>
        <end position="179"/>
    </location>
</feature>
<sequence length="190" mass="22544">MRVNILKYVLFTIVICSFEYAKNELYYVNERSTCLERNVINFRNNRILADPYNKARDIIYGYRKVINEVPKESENKGNYEFEIKPIKDKTIEKKDEDDSVSEQSSFDELENKGRFSGVKYNKINLNDNHKKLQSNPNRKLTKLELLKNPLFLVLKICAVIISKAIKLLVLFARFSLFITKTCWKSRKRRF</sequence>
<dbReference type="VEuPathDB" id="PlasmoDB:PY05057"/>
<keyword evidence="2" id="KW-0732">Signal</keyword>
<dbReference type="RefSeq" id="XP_725456.1">
    <property type="nucleotide sequence ID" value="XM_720363.1"/>
</dbReference>
<dbReference type="AlphaFoldDB" id="A0A077Y0L0"/>
<proteinExistence type="predicted"/>
<dbReference type="Proteomes" id="UP000072874">
    <property type="component" value="Chromosome 3"/>
</dbReference>
<dbReference type="VEuPathDB" id="PlasmoDB:Py17XNL_000303739"/>
<evidence type="ECO:0000256" key="2">
    <source>
        <dbReference type="SAM" id="SignalP"/>
    </source>
</evidence>
<keyword evidence="1" id="KW-0812">Transmembrane</keyword>
<reference evidence="4" key="3">
    <citation type="submission" date="2014-05" db="EMBL/GenBank/DDBJ databases">
        <authorList>
            <person name="Aslett M.A."/>
            <person name="De Silva N."/>
        </authorList>
    </citation>
    <scope>NUCLEOTIDE SEQUENCE</scope>
    <source>
        <strain evidence="4">17X</strain>
    </source>
</reference>